<name>A0AAE0YLI3_9GAST</name>
<comment type="caution">
    <text evidence="1">The sequence shown here is derived from an EMBL/GenBank/DDBJ whole genome shotgun (WGS) entry which is preliminary data.</text>
</comment>
<organism evidence="1 2">
    <name type="scientific">Elysia crispata</name>
    <name type="common">lettuce slug</name>
    <dbReference type="NCBI Taxonomy" id="231223"/>
    <lineage>
        <taxon>Eukaryota</taxon>
        <taxon>Metazoa</taxon>
        <taxon>Spiralia</taxon>
        <taxon>Lophotrochozoa</taxon>
        <taxon>Mollusca</taxon>
        <taxon>Gastropoda</taxon>
        <taxon>Heterobranchia</taxon>
        <taxon>Euthyneura</taxon>
        <taxon>Panpulmonata</taxon>
        <taxon>Sacoglossa</taxon>
        <taxon>Placobranchoidea</taxon>
        <taxon>Plakobranchidae</taxon>
        <taxon>Elysia</taxon>
    </lineage>
</organism>
<sequence>MVLVMEPNINQTSAWSLTGGNPQGSLLSSLAVWIYDGYMMDISILHAQLKAMNVPGSPAFTWQPSLGIPDVCPSSGEMRRKENGRTELACALTGRDESWVGKRLG</sequence>
<gene>
    <name evidence="1" type="ORF">RRG08_038619</name>
</gene>
<protein>
    <submittedName>
        <fullName evidence="1">Uncharacterized protein</fullName>
    </submittedName>
</protein>
<reference evidence="1" key="1">
    <citation type="journal article" date="2023" name="G3 (Bethesda)">
        <title>A reference genome for the long-term kleptoplast-retaining sea slug Elysia crispata morphotype clarki.</title>
        <authorList>
            <person name="Eastman K.E."/>
            <person name="Pendleton A.L."/>
            <person name="Shaikh M.A."/>
            <person name="Suttiyut T."/>
            <person name="Ogas R."/>
            <person name="Tomko P."/>
            <person name="Gavelis G."/>
            <person name="Widhalm J.R."/>
            <person name="Wisecaver J.H."/>
        </authorList>
    </citation>
    <scope>NUCLEOTIDE SEQUENCE</scope>
    <source>
        <strain evidence="1">ECLA1</strain>
    </source>
</reference>
<dbReference type="EMBL" id="JAWDGP010005950">
    <property type="protein sequence ID" value="KAK3749233.1"/>
    <property type="molecule type" value="Genomic_DNA"/>
</dbReference>
<proteinExistence type="predicted"/>
<accession>A0AAE0YLI3</accession>
<keyword evidence="2" id="KW-1185">Reference proteome</keyword>
<dbReference type="Proteomes" id="UP001283361">
    <property type="component" value="Unassembled WGS sequence"/>
</dbReference>
<evidence type="ECO:0000313" key="2">
    <source>
        <dbReference type="Proteomes" id="UP001283361"/>
    </source>
</evidence>
<evidence type="ECO:0000313" key="1">
    <source>
        <dbReference type="EMBL" id="KAK3749233.1"/>
    </source>
</evidence>
<dbReference type="AlphaFoldDB" id="A0AAE0YLI3"/>